<keyword evidence="2 4" id="KW-0863">Zinc-finger</keyword>
<comment type="caution">
    <text evidence="8">The sequence shown here is derived from an EMBL/GenBank/DDBJ whole genome shotgun (WGS) entry which is preliminary data.</text>
</comment>
<feature type="compositionally biased region" description="Basic and acidic residues" evidence="5">
    <location>
        <begin position="170"/>
        <end position="184"/>
    </location>
</feature>
<feature type="domain" description="RING-type" evidence="7">
    <location>
        <begin position="101"/>
        <end position="144"/>
    </location>
</feature>
<evidence type="ECO:0000256" key="1">
    <source>
        <dbReference type="ARBA" id="ARBA00022723"/>
    </source>
</evidence>
<sequence length="184" mass="21071">MEAQRKNSIRRLLTAAGEQDPRPSGLNRAVGVLFTVFLFLTITYLVLNSVWECLRRWIQPDERTRRGHPGREAERMAQLQAIPVVIYGQGNGNGSEEKETCAVCLGEYLDEEEVRVLPQCKHLFHRACIDEWLLERSSFCPVCRARVIQFRLEFEKNNGSTQSNGNSDGGVHRIERGLRIDRSE</sequence>
<dbReference type="GO" id="GO:0008270">
    <property type="term" value="F:zinc ion binding"/>
    <property type="evidence" value="ECO:0007669"/>
    <property type="project" value="UniProtKB-KW"/>
</dbReference>
<dbReference type="SUPFAM" id="SSF57850">
    <property type="entry name" value="RING/U-box"/>
    <property type="match status" value="1"/>
</dbReference>
<evidence type="ECO:0000256" key="3">
    <source>
        <dbReference type="ARBA" id="ARBA00022833"/>
    </source>
</evidence>
<reference evidence="8" key="1">
    <citation type="submission" date="2021-03" db="EMBL/GenBank/DDBJ databases">
        <authorList>
            <person name="Li Z."/>
            <person name="Yang C."/>
        </authorList>
    </citation>
    <scope>NUCLEOTIDE SEQUENCE</scope>
    <source>
        <strain evidence="8">Dzin_1.0</strain>
        <tissue evidence="8">Leaf</tissue>
    </source>
</reference>
<dbReference type="InterPro" id="IPR052788">
    <property type="entry name" value="RING-type_E3_ligase_ATL"/>
</dbReference>
<keyword evidence="9" id="KW-1185">Reference proteome</keyword>
<dbReference type="EMBL" id="JAGGNH010000009">
    <property type="protein sequence ID" value="KAJ0964191.1"/>
    <property type="molecule type" value="Genomic_DNA"/>
</dbReference>
<dbReference type="PANTHER" id="PTHR45798:SF97">
    <property type="entry name" value="ALCOHOL-SENSITIVE RING FINGER PROTEIN 1"/>
    <property type="match status" value="1"/>
</dbReference>
<keyword evidence="6" id="KW-0472">Membrane</keyword>
<evidence type="ECO:0000313" key="9">
    <source>
        <dbReference type="Proteomes" id="UP001085076"/>
    </source>
</evidence>
<evidence type="ECO:0000256" key="2">
    <source>
        <dbReference type="ARBA" id="ARBA00022771"/>
    </source>
</evidence>
<feature type="transmembrane region" description="Helical" evidence="6">
    <location>
        <begin position="29"/>
        <end position="47"/>
    </location>
</feature>
<keyword evidence="6" id="KW-1133">Transmembrane helix</keyword>
<dbReference type="InterPro" id="IPR001841">
    <property type="entry name" value="Znf_RING"/>
</dbReference>
<dbReference type="Proteomes" id="UP001085076">
    <property type="component" value="Miscellaneous, Linkage group lg09"/>
</dbReference>
<reference evidence="8" key="2">
    <citation type="journal article" date="2022" name="Hortic Res">
        <title>The genome of Dioscorea zingiberensis sheds light on the biosynthesis, origin and evolution of the medicinally important diosgenin saponins.</title>
        <authorList>
            <person name="Li Y."/>
            <person name="Tan C."/>
            <person name="Li Z."/>
            <person name="Guo J."/>
            <person name="Li S."/>
            <person name="Chen X."/>
            <person name="Wang C."/>
            <person name="Dai X."/>
            <person name="Yang H."/>
            <person name="Song W."/>
            <person name="Hou L."/>
            <person name="Xu J."/>
            <person name="Tong Z."/>
            <person name="Xu A."/>
            <person name="Yuan X."/>
            <person name="Wang W."/>
            <person name="Yang Q."/>
            <person name="Chen L."/>
            <person name="Sun Z."/>
            <person name="Wang K."/>
            <person name="Pan B."/>
            <person name="Chen J."/>
            <person name="Bao Y."/>
            <person name="Liu F."/>
            <person name="Qi X."/>
            <person name="Gang D.R."/>
            <person name="Wen J."/>
            <person name="Li J."/>
        </authorList>
    </citation>
    <scope>NUCLEOTIDE SEQUENCE</scope>
    <source>
        <strain evidence="8">Dzin_1.0</strain>
    </source>
</reference>
<evidence type="ECO:0000256" key="6">
    <source>
        <dbReference type="SAM" id="Phobius"/>
    </source>
</evidence>
<dbReference type="SMART" id="SM00184">
    <property type="entry name" value="RING"/>
    <property type="match status" value="1"/>
</dbReference>
<dbReference type="InterPro" id="IPR013083">
    <property type="entry name" value="Znf_RING/FYVE/PHD"/>
</dbReference>
<dbReference type="Pfam" id="PF13639">
    <property type="entry name" value="zf-RING_2"/>
    <property type="match status" value="1"/>
</dbReference>
<dbReference type="Gene3D" id="3.30.40.10">
    <property type="entry name" value="Zinc/RING finger domain, C3HC4 (zinc finger)"/>
    <property type="match status" value="1"/>
</dbReference>
<evidence type="ECO:0000259" key="7">
    <source>
        <dbReference type="PROSITE" id="PS50089"/>
    </source>
</evidence>
<proteinExistence type="predicted"/>
<protein>
    <recommendedName>
        <fullName evidence="7">RING-type domain-containing protein</fullName>
    </recommendedName>
</protein>
<feature type="region of interest" description="Disordered" evidence="5">
    <location>
        <begin position="158"/>
        <end position="184"/>
    </location>
</feature>
<keyword evidence="1" id="KW-0479">Metal-binding</keyword>
<name>A0A9D5C026_9LILI</name>
<evidence type="ECO:0000313" key="8">
    <source>
        <dbReference type="EMBL" id="KAJ0964191.1"/>
    </source>
</evidence>
<organism evidence="8 9">
    <name type="scientific">Dioscorea zingiberensis</name>
    <dbReference type="NCBI Taxonomy" id="325984"/>
    <lineage>
        <taxon>Eukaryota</taxon>
        <taxon>Viridiplantae</taxon>
        <taxon>Streptophyta</taxon>
        <taxon>Embryophyta</taxon>
        <taxon>Tracheophyta</taxon>
        <taxon>Spermatophyta</taxon>
        <taxon>Magnoliopsida</taxon>
        <taxon>Liliopsida</taxon>
        <taxon>Dioscoreales</taxon>
        <taxon>Dioscoreaceae</taxon>
        <taxon>Dioscorea</taxon>
    </lineage>
</organism>
<dbReference type="OrthoDB" id="786957at2759"/>
<keyword evidence="3" id="KW-0862">Zinc</keyword>
<evidence type="ECO:0000256" key="5">
    <source>
        <dbReference type="SAM" id="MobiDB-lite"/>
    </source>
</evidence>
<dbReference type="PANTHER" id="PTHR45798">
    <property type="entry name" value="RING-H2 FINGER PROTEIN ATL61-RELATED-RELATED"/>
    <property type="match status" value="1"/>
</dbReference>
<dbReference type="PROSITE" id="PS50089">
    <property type="entry name" value="ZF_RING_2"/>
    <property type="match status" value="1"/>
</dbReference>
<dbReference type="CDD" id="cd16461">
    <property type="entry name" value="RING-H2_EL5-like"/>
    <property type="match status" value="1"/>
</dbReference>
<evidence type="ECO:0000256" key="4">
    <source>
        <dbReference type="PROSITE-ProRule" id="PRU00175"/>
    </source>
</evidence>
<keyword evidence="6" id="KW-0812">Transmembrane</keyword>
<gene>
    <name evidence="8" type="ORF">J5N97_029313</name>
</gene>
<dbReference type="AlphaFoldDB" id="A0A9D5C026"/>
<accession>A0A9D5C026</accession>